<dbReference type="EMBL" id="NPEV01000005">
    <property type="protein sequence ID" value="RAI29112.1"/>
    <property type="molecule type" value="Genomic_DNA"/>
</dbReference>
<evidence type="ECO:0008006" key="3">
    <source>
        <dbReference type="Google" id="ProtNLM"/>
    </source>
</evidence>
<reference evidence="1 2" key="1">
    <citation type="submission" date="2017-07" db="EMBL/GenBank/DDBJ databases">
        <title>Draft Genome Sequences of Select Purple Nonsulfur Bacteria.</title>
        <authorList>
            <person name="Lasarre B."/>
            <person name="Mckinlay J.B."/>
        </authorList>
    </citation>
    <scope>NUCLEOTIDE SEQUENCE [LARGE SCALE GENOMIC DNA]</scope>
    <source>
        <strain evidence="1 2">DSM 11290</strain>
    </source>
</reference>
<keyword evidence="2" id="KW-1185">Reference proteome</keyword>
<dbReference type="GO" id="GO:0008146">
    <property type="term" value="F:sulfotransferase activity"/>
    <property type="evidence" value="ECO:0007669"/>
    <property type="project" value="InterPro"/>
</dbReference>
<proteinExistence type="predicted"/>
<organism evidence="1 2">
    <name type="scientific">Rhodobium orientis</name>
    <dbReference type="NCBI Taxonomy" id="34017"/>
    <lineage>
        <taxon>Bacteria</taxon>
        <taxon>Pseudomonadati</taxon>
        <taxon>Pseudomonadota</taxon>
        <taxon>Alphaproteobacteria</taxon>
        <taxon>Hyphomicrobiales</taxon>
        <taxon>Rhodobiaceae</taxon>
        <taxon>Rhodobium</taxon>
    </lineage>
</organism>
<sequence length="273" mass="31390">MPARPAAPDKRTGPYPRTDMLFNALSRSIRLVLTPIRERHFIVLPEKKLVYARVPKAANSSIKYTLAEHLDWKRDRREGSLGPNNDLFWLDGRAHGTDLLGAQSVVARHADCFVFTYVRNPYDRVVSCYNNKIRIKDEIQPSFARLGFSLGMSFAAFVEKVAETGDDRADNHFRSQMDILSHRGRYLPEFTGRCEDPDDWPKLQLRLREEIGFEIGPLQTRHVKRQGRDDLIDYYADPALVRMVRERYPTDFEHLYADAADLPAALKQLNATG</sequence>
<dbReference type="InterPro" id="IPR027417">
    <property type="entry name" value="P-loop_NTPase"/>
</dbReference>
<protein>
    <recommendedName>
        <fullName evidence="3">Sulfotransferase family protein</fullName>
    </recommendedName>
</protein>
<evidence type="ECO:0000313" key="2">
    <source>
        <dbReference type="Proteomes" id="UP000249299"/>
    </source>
</evidence>
<name>A0A327JW09_9HYPH</name>
<dbReference type="InterPro" id="IPR005331">
    <property type="entry name" value="Sulfotransferase"/>
</dbReference>
<dbReference type="AlphaFoldDB" id="A0A327JW09"/>
<dbReference type="Pfam" id="PF03567">
    <property type="entry name" value="Sulfotransfer_2"/>
    <property type="match status" value="1"/>
</dbReference>
<dbReference type="Gene3D" id="3.40.50.300">
    <property type="entry name" value="P-loop containing nucleotide triphosphate hydrolases"/>
    <property type="match status" value="1"/>
</dbReference>
<evidence type="ECO:0000313" key="1">
    <source>
        <dbReference type="EMBL" id="RAI29112.1"/>
    </source>
</evidence>
<comment type="caution">
    <text evidence="1">The sequence shown here is derived from an EMBL/GenBank/DDBJ whole genome shotgun (WGS) entry which is preliminary data.</text>
</comment>
<dbReference type="GO" id="GO:0016020">
    <property type="term" value="C:membrane"/>
    <property type="evidence" value="ECO:0007669"/>
    <property type="project" value="InterPro"/>
</dbReference>
<dbReference type="OrthoDB" id="1407035at2"/>
<accession>A0A327JW09</accession>
<dbReference type="Proteomes" id="UP000249299">
    <property type="component" value="Unassembled WGS sequence"/>
</dbReference>
<dbReference type="SUPFAM" id="SSF52540">
    <property type="entry name" value="P-loop containing nucleoside triphosphate hydrolases"/>
    <property type="match status" value="1"/>
</dbReference>
<gene>
    <name evidence="1" type="ORF">CH339_03855</name>
</gene>